<feature type="domain" description="TMEM62 Ig-like" evidence="3">
    <location>
        <begin position="266"/>
        <end position="375"/>
    </location>
</feature>
<feature type="transmembrane region" description="Helical" evidence="1">
    <location>
        <begin position="566"/>
        <end position="585"/>
    </location>
</feature>
<dbReference type="Pfam" id="PF24394">
    <property type="entry name" value="TMEM62_C"/>
    <property type="match status" value="1"/>
</dbReference>
<dbReference type="AlphaFoldDB" id="A0A8B8GQ15"/>
<keyword evidence="5" id="KW-1185">Reference proteome</keyword>
<dbReference type="PANTHER" id="PTHR14795">
    <property type="entry name" value="HELICASE RELATED"/>
    <property type="match status" value="1"/>
</dbReference>
<dbReference type="PANTHER" id="PTHR14795:SF0">
    <property type="entry name" value="TRANSMEMBRANE PROTEIN 62"/>
    <property type="match status" value="1"/>
</dbReference>
<feature type="transmembrane region" description="Helical" evidence="1">
    <location>
        <begin position="450"/>
        <end position="468"/>
    </location>
</feature>
<dbReference type="GO" id="GO:0016787">
    <property type="term" value="F:hydrolase activity"/>
    <property type="evidence" value="ECO:0007669"/>
    <property type="project" value="InterPro"/>
</dbReference>
<dbReference type="GeneID" id="112693729"/>
<feature type="domain" description="Calcineurin-like phosphoesterase" evidence="2">
    <location>
        <begin position="9"/>
        <end position="217"/>
    </location>
</feature>
<feature type="transmembrane region" description="Helical" evidence="1">
    <location>
        <begin position="395"/>
        <end position="417"/>
    </location>
</feature>
<dbReference type="Proteomes" id="UP000694846">
    <property type="component" value="Unplaced"/>
</dbReference>
<evidence type="ECO:0000259" key="4">
    <source>
        <dbReference type="Pfam" id="PF24394"/>
    </source>
</evidence>
<dbReference type="InterPro" id="IPR056229">
    <property type="entry name" value="Ig_TMM62"/>
</dbReference>
<evidence type="ECO:0000259" key="2">
    <source>
        <dbReference type="Pfam" id="PF00149"/>
    </source>
</evidence>
<protein>
    <submittedName>
        <fullName evidence="6">Transmembrane protein 62-like isoform X1</fullName>
    </submittedName>
</protein>
<proteinExistence type="predicted"/>
<keyword evidence="1" id="KW-1133">Transmembrane helix</keyword>
<accession>A0A8B8GQ15</accession>
<reference evidence="6" key="1">
    <citation type="submission" date="2025-08" db="UniProtKB">
        <authorList>
            <consortium name="RefSeq"/>
        </authorList>
    </citation>
    <scope>IDENTIFICATION</scope>
    <source>
        <tissue evidence="6">Whole body</tissue>
    </source>
</reference>
<dbReference type="Pfam" id="PF00149">
    <property type="entry name" value="Metallophos"/>
    <property type="match status" value="1"/>
</dbReference>
<organism evidence="5 6">
    <name type="scientific">Sipha flava</name>
    <name type="common">yellow sugarcane aphid</name>
    <dbReference type="NCBI Taxonomy" id="143950"/>
    <lineage>
        <taxon>Eukaryota</taxon>
        <taxon>Metazoa</taxon>
        <taxon>Ecdysozoa</taxon>
        <taxon>Arthropoda</taxon>
        <taxon>Hexapoda</taxon>
        <taxon>Insecta</taxon>
        <taxon>Pterygota</taxon>
        <taxon>Neoptera</taxon>
        <taxon>Paraneoptera</taxon>
        <taxon>Hemiptera</taxon>
        <taxon>Sternorrhyncha</taxon>
        <taxon>Aphidomorpha</taxon>
        <taxon>Aphidoidea</taxon>
        <taxon>Aphididae</taxon>
        <taxon>Sipha</taxon>
    </lineage>
</organism>
<sequence length="609" mass="70867">MNYTNRLIWFLQISDLHLSIFHDWQRVTELKEFCDLTLDTIKPAAVLASGDLTDAKKRDGIGSTQYEGEWLAYHDVLTSGKVSEKTKWLDVRGNHDSFDVNNLDSPNNFYRKYSEQGKSYPRSYKYKVTNHAGMSLNFIAVDACLDPGPKRPFNFIGNLDEDEINSLNLLANNTNGPIIWFGHYPTSCIYTTGSKSIRSIIGENHMSVAYLCGHLHTLGGLVPQMYTIQNEGFVELELADWKDERMFRLLAFDQGSFTFIDVRHGQWPIILVTNPKIPWLTIRDMETEEDKKKNLKFIRSLEIILAFSVDPIKHVLVQINKEYKWKNCSKVEGSPLFITEWDSNDYSSGLHVINVKVEDIQGRIHIVSQPFSLDNSKPTFKMFSQWPLSVYFPDLLLLMFVIASLVNLLPLIIYRFVCKCTKYKINYNAKLSLISRYSRKMILLSNVNRLFYPLLLFYIYLCLGPWAVGELVTDSIGWVFPWGIYVKGKLIKDSYIYVYGFGQIITFQFPLTCILSHRLDKRMQTLPNIQYTLVNSPYIYIDLLFFFLIIWQIVCCVWFWGAYGWIATIFGPLKTWSIFIALWLWNEIRNISIREIRYATEALEKLNKN</sequence>
<feature type="domain" description="TMEM62 C-terminal" evidence="4">
    <location>
        <begin position="397"/>
        <end position="524"/>
    </location>
</feature>
<keyword evidence="1" id="KW-0812">Transmembrane</keyword>
<dbReference type="RefSeq" id="XP_025424701.1">
    <property type="nucleotide sequence ID" value="XM_025568916.1"/>
</dbReference>
<evidence type="ECO:0000313" key="6">
    <source>
        <dbReference type="RefSeq" id="XP_025424701.1"/>
    </source>
</evidence>
<dbReference type="InterPro" id="IPR004843">
    <property type="entry name" value="Calcineurin-like_PHP"/>
</dbReference>
<keyword evidence="1" id="KW-0472">Membrane</keyword>
<evidence type="ECO:0000313" key="5">
    <source>
        <dbReference type="Proteomes" id="UP000694846"/>
    </source>
</evidence>
<dbReference type="InterPro" id="IPR056230">
    <property type="entry name" value="TMEM62_C"/>
</dbReference>
<feature type="transmembrane region" description="Helical" evidence="1">
    <location>
        <begin position="496"/>
        <end position="517"/>
    </location>
</feature>
<feature type="transmembrane region" description="Helical" evidence="1">
    <location>
        <begin position="538"/>
        <end position="560"/>
    </location>
</feature>
<dbReference type="InterPro" id="IPR029052">
    <property type="entry name" value="Metallo-depent_PP-like"/>
</dbReference>
<dbReference type="SUPFAM" id="SSF56300">
    <property type="entry name" value="Metallo-dependent phosphatases"/>
    <property type="match status" value="1"/>
</dbReference>
<evidence type="ECO:0000259" key="3">
    <source>
        <dbReference type="Pfam" id="PF24384"/>
    </source>
</evidence>
<dbReference type="Pfam" id="PF24384">
    <property type="entry name" value="Ig_TMM62"/>
    <property type="match status" value="1"/>
</dbReference>
<name>A0A8B8GQ15_9HEMI</name>
<gene>
    <name evidence="6" type="primary">LOC112693729</name>
</gene>
<dbReference type="OrthoDB" id="27234at2759"/>
<dbReference type="Gene3D" id="3.60.21.10">
    <property type="match status" value="1"/>
</dbReference>
<evidence type="ECO:0000256" key="1">
    <source>
        <dbReference type="SAM" id="Phobius"/>
    </source>
</evidence>